<evidence type="ECO:0000313" key="5">
    <source>
        <dbReference type="Proteomes" id="UP000600547"/>
    </source>
</evidence>
<accession>A0A8H9GKP0</accession>
<keyword evidence="2" id="KW-0732">Signal</keyword>
<feature type="transmembrane region" description="Helical" evidence="1">
    <location>
        <begin position="226"/>
        <end position="250"/>
    </location>
</feature>
<feature type="signal peptide" evidence="2">
    <location>
        <begin position="1"/>
        <end position="22"/>
    </location>
</feature>
<feature type="domain" description="Glucodextranase-like C-terminal" evidence="3">
    <location>
        <begin position="21"/>
        <end position="143"/>
    </location>
</feature>
<dbReference type="EMBL" id="BMQG01000001">
    <property type="protein sequence ID" value="GGM30796.1"/>
    <property type="molecule type" value="Genomic_DNA"/>
</dbReference>
<name>A0A8H9GKP0_9DEIO</name>
<sequence>MSPAAVSILPGVLALLASQAQLTDPAGDARGDGGYVLPTRPPFTAEMLDLRALSTKGTPQGMQFTVTYGQMGNPWNAPGGFSAGVTDIFVKGALGGQATLGDLGLRTSGGGWQYHLRVSPGGSTLTEVDAQGRERPLVAPTVQVSGTNLIVQTAVPEGRYGYWVTNSVYSPLTRDGVLRPTTTPGASALQAGRADAPVPVDVMAAPGDTQAYTRGTLAPVGETRDLVGIGLLALGVVGLLITVIATVAVWRRLNARVKP</sequence>
<keyword evidence="1" id="KW-0472">Membrane</keyword>
<keyword evidence="1" id="KW-0812">Transmembrane</keyword>
<dbReference type="AlphaFoldDB" id="A0A8H9GKP0"/>
<evidence type="ECO:0000259" key="3">
    <source>
        <dbReference type="Pfam" id="PF09985"/>
    </source>
</evidence>
<dbReference type="InterPro" id="IPR019248">
    <property type="entry name" value="Glucodextran_C"/>
</dbReference>
<evidence type="ECO:0000313" key="4">
    <source>
        <dbReference type="EMBL" id="GGM30796.1"/>
    </source>
</evidence>
<reference evidence="5" key="1">
    <citation type="journal article" date="2019" name="Int. J. Syst. Evol. Microbiol.">
        <title>The Global Catalogue of Microorganisms (GCM) 10K type strain sequencing project: providing services to taxonomists for standard genome sequencing and annotation.</title>
        <authorList>
            <consortium name="The Broad Institute Genomics Platform"/>
            <consortium name="The Broad Institute Genome Sequencing Center for Infectious Disease"/>
            <person name="Wu L."/>
            <person name="Ma J."/>
        </authorList>
    </citation>
    <scope>NUCLEOTIDE SEQUENCE [LARGE SCALE GENOMIC DNA]</scope>
    <source>
        <strain evidence="5">JCM 31047</strain>
    </source>
</reference>
<proteinExistence type="predicted"/>
<keyword evidence="5" id="KW-1185">Reference proteome</keyword>
<dbReference type="SUPFAM" id="SSF49344">
    <property type="entry name" value="CBD9-like"/>
    <property type="match status" value="1"/>
</dbReference>
<protein>
    <recommendedName>
        <fullName evidence="3">Glucodextranase-like C-terminal domain-containing protein</fullName>
    </recommendedName>
</protein>
<gene>
    <name evidence="4" type="ORF">GCM10008956_03630</name>
</gene>
<dbReference type="Gene3D" id="2.60.40.1190">
    <property type="match status" value="1"/>
</dbReference>
<comment type="caution">
    <text evidence="4">The sequence shown here is derived from an EMBL/GenBank/DDBJ whole genome shotgun (WGS) entry which is preliminary data.</text>
</comment>
<keyword evidence="1" id="KW-1133">Transmembrane helix</keyword>
<evidence type="ECO:0000256" key="1">
    <source>
        <dbReference type="SAM" id="Phobius"/>
    </source>
</evidence>
<organism evidence="4 5">
    <name type="scientific">Deinococcus arenae</name>
    <dbReference type="NCBI Taxonomy" id="1452751"/>
    <lineage>
        <taxon>Bacteria</taxon>
        <taxon>Thermotogati</taxon>
        <taxon>Deinococcota</taxon>
        <taxon>Deinococci</taxon>
        <taxon>Deinococcales</taxon>
        <taxon>Deinococcaceae</taxon>
        <taxon>Deinococcus</taxon>
    </lineage>
</organism>
<evidence type="ECO:0000256" key="2">
    <source>
        <dbReference type="SAM" id="SignalP"/>
    </source>
</evidence>
<feature type="chain" id="PRO_5034621128" description="Glucodextranase-like C-terminal domain-containing protein" evidence="2">
    <location>
        <begin position="23"/>
        <end position="259"/>
    </location>
</feature>
<dbReference type="Proteomes" id="UP000600547">
    <property type="component" value="Unassembled WGS sequence"/>
</dbReference>
<dbReference type="Pfam" id="PF09985">
    <property type="entry name" value="Glucodextran_C"/>
    <property type="match status" value="1"/>
</dbReference>